<keyword evidence="1" id="KW-1133">Transmembrane helix</keyword>
<keyword evidence="1" id="KW-0812">Transmembrane</keyword>
<dbReference type="Proteomes" id="UP000660554">
    <property type="component" value="Unassembled WGS sequence"/>
</dbReference>
<dbReference type="Pfam" id="PF10011">
    <property type="entry name" value="DUF2254"/>
    <property type="match status" value="1"/>
</dbReference>
<feature type="transmembrane region" description="Helical" evidence="1">
    <location>
        <begin position="66"/>
        <end position="86"/>
    </location>
</feature>
<gene>
    <name evidence="2" type="ORF">Scinn_36770</name>
</gene>
<evidence type="ECO:0000313" key="3">
    <source>
        <dbReference type="Proteomes" id="UP000660554"/>
    </source>
</evidence>
<evidence type="ECO:0008006" key="4">
    <source>
        <dbReference type="Google" id="ProtNLM"/>
    </source>
</evidence>
<keyword evidence="1" id="KW-0472">Membrane</keyword>
<evidence type="ECO:0000256" key="1">
    <source>
        <dbReference type="SAM" id="Phobius"/>
    </source>
</evidence>
<feature type="transmembrane region" description="Helical" evidence="1">
    <location>
        <begin position="15"/>
        <end position="33"/>
    </location>
</feature>
<keyword evidence="3" id="KW-1185">Reference proteome</keyword>
<proteinExistence type="predicted"/>
<dbReference type="EMBL" id="BNDV01000008">
    <property type="protein sequence ID" value="GHI14214.1"/>
    <property type="molecule type" value="Genomic_DNA"/>
</dbReference>
<feature type="transmembrane region" description="Helical" evidence="1">
    <location>
        <begin position="145"/>
        <end position="166"/>
    </location>
</feature>
<protein>
    <recommendedName>
        <fullName evidence="4">DUF2254 domain-containing protein</fullName>
    </recommendedName>
</protein>
<organism evidence="2 3">
    <name type="scientific">Streptomyces virginiae</name>
    <name type="common">Streptomyces cinnamonensis</name>
    <dbReference type="NCBI Taxonomy" id="1961"/>
    <lineage>
        <taxon>Bacteria</taxon>
        <taxon>Bacillati</taxon>
        <taxon>Actinomycetota</taxon>
        <taxon>Actinomycetes</taxon>
        <taxon>Kitasatosporales</taxon>
        <taxon>Streptomycetaceae</taxon>
        <taxon>Streptomyces</taxon>
    </lineage>
</organism>
<evidence type="ECO:0000313" key="2">
    <source>
        <dbReference type="EMBL" id="GHI14214.1"/>
    </source>
</evidence>
<name>A0ABQ3NN52_STRVG</name>
<comment type="caution">
    <text evidence="2">The sequence shown here is derived from an EMBL/GenBank/DDBJ whole genome shotgun (WGS) entry which is preliminary data.</text>
</comment>
<accession>A0ABQ3NN52</accession>
<dbReference type="RefSeq" id="WP_191869100.1">
    <property type="nucleotide sequence ID" value="NZ_BMRU01000011.1"/>
</dbReference>
<feature type="transmembrane region" description="Helical" evidence="1">
    <location>
        <begin position="106"/>
        <end position="125"/>
    </location>
</feature>
<dbReference type="GeneID" id="86952360"/>
<sequence>MGAGPLRRDALRSQLWPLPTLGVLLAVAAGVGLPRLDMRILRHIPPSLTAYLFGGGPAAARTVLEAIAGSLISVTALTFSLTVVTLQLASSQFSPRLLRTFNQDRYVQTTLALFLATFTYALTVLRTVRTEASGQPPFVPQLSVTLAFVLTLASVFALVIFLSHLARKIRVETMLRDVHIDADATLRRLLPETGPATTGGTTAPGPPADALPLLVETSGFLAAVDEKALLAAAVAADAVVLIDRCPGSSLIAGTPAGVAWSRSGAPLAPDTRRLLVEQTARALGTASERIPEQDISFGLRQLTDVATKALSPGINDPTTAIHALSHSSALLCELARRDLSPRLLRDDRGQVRVVLRRPTLAELLHLAVAQPMQYGAADPAVLARLSMLLRELAWHSRPEQRPTIADHLARLRATTAAQEFHPGDRTHLADLADSVDEALNRRWTADAP</sequence>
<reference evidence="3" key="1">
    <citation type="submission" date="2020-09" db="EMBL/GenBank/DDBJ databases">
        <title>Whole genome shotgun sequence of Streptomyces cinnamonensis NBRC 15873.</title>
        <authorList>
            <person name="Komaki H."/>
            <person name="Tamura T."/>
        </authorList>
    </citation>
    <scope>NUCLEOTIDE SEQUENCE [LARGE SCALE GENOMIC DNA]</scope>
    <source>
        <strain evidence="3">NBRC 15873</strain>
    </source>
</reference>
<dbReference type="InterPro" id="IPR018723">
    <property type="entry name" value="DUF2254_membrane"/>
</dbReference>